<dbReference type="InterPro" id="IPR036249">
    <property type="entry name" value="Thioredoxin-like_sf"/>
</dbReference>
<organism evidence="2">
    <name type="scientific">Prasinoderma singulare</name>
    <dbReference type="NCBI Taxonomy" id="676789"/>
    <lineage>
        <taxon>Eukaryota</taxon>
        <taxon>Viridiplantae</taxon>
        <taxon>Prasinodermophyta</taxon>
        <taxon>Prasinodermophyceae</taxon>
        <taxon>Prasinodermales</taxon>
        <taxon>Prasinodermaceae</taxon>
        <taxon>Prasinoderma</taxon>
    </lineage>
</organism>
<dbReference type="CDD" id="cd02947">
    <property type="entry name" value="TRX_family"/>
    <property type="match status" value="1"/>
</dbReference>
<gene>
    <name evidence="2" type="ORF">PSIN1315_LOCUS1772</name>
</gene>
<name>A0A7S3F5C9_9VIRI</name>
<dbReference type="InterPro" id="IPR013766">
    <property type="entry name" value="Thioredoxin_domain"/>
</dbReference>
<protein>
    <recommendedName>
        <fullName evidence="1">Thioredoxin domain-containing protein</fullName>
    </recommendedName>
</protein>
<evidence type="ECO:0000259" key="1">
    <source>
        <dbReference type="PROSITE" id="PS51352"/>
    </source>
</evidence>
<dbReference type="PROSITE" id="PS51352">
    <property type="entry name" value="THIOREDOXIN_2"/>
    <property type="match status" value="1"/>
</dbReference>
<dbReference type="Pfam" id="PF00085">
    <property type="entry name" value="Thioredoxin"/>
    <property type="match status" value="1"/>
</dbReference>
<dbReference type="PANTHER" id="PTHR47192">
    <property type="entry name" value="THIOREDOXIN-LIKE 3-2, CHLOROPLASTIC"/>
    <property type="match status" value="1"/>
</dbReference>
<dbReference type="SUPFAM" id="SSF52833">
    <property type="entry name" value="Thioredoxin-like"/>
    <property type="match status" value="1"/>
</dbReference>
<dbReference type="EMBL" id="HBHY01002772">
    <property type="protein sequence ID" value="CAE0127934.1"/>
    <property type="molecule type" value="Transcribed_RNA"/>
</dbReference>
<dbReference type="AlphaFoldDB" id="A0A7S3F5C9"/>
<proteinExistence type="predicted"/>
<dbReference type="PANTHER" id="PTHR47192:SF4">
    <property type="entry name" value="THIOREDOXIN-LIKE 3-2, CHLOROPLASTIC"/>
    <property type="match status" value="1"/>
</dbReference>
<dbReference type="Gene3D" id="3.40.30.10">
    <property type="entry name" value="Glutaredoxin"/>
    <property type="match status" value="1"/>
</dbReference>
<evidence type="ECO:0000313" key="2">
    <source>
        <dbReference type="EMBL" id="CAE0127934.1"/>
    </source>
</evidence>
<dbReference type="InterPro" id="IPR044253">
    <property type="entry name" value="WCRKC1/2"/>
</dbReference>
<dbReference type="GO" id="GO:0009570">
    <property type="term" value="C:chloroplast stroma"/>
    <property type="evidence" value="ECO:0007669"/>
    <property type="project" value="InterPro"/>
</dbReference>
<sequence length="187" mass="20526">MSTTVVTIRVSPAHRTAAGALAPIPRRCCFMTLRARRGVTHAAAGEEAQDDHEEGIHHAVMEEVTVAELKRACANGVVVADWEALWCRKCKYLRPKLAKLAKTMPALRFVSIDVNAAPYAEVTAAGVSKMPTIQLWRDGHVVGEIIGASETAMVIEQVEKLIRENTDIHERHMVDVDAIPLDTRGKI</sequence>
<reference evidence="2" key="1">
    <citation type="submission" date="2021-01" db="EMBL/GenBank/DDBJ databases">
        <authorList>
            <person name="Corre E."/>
            <person name="Pelletier E."/>
            <person name="Niang G."/>
            <person name="Scheremetjew M."/>
            <person name="Finn R."/>
            <person name="Kale V."/>
            <person name="Holt S."/>
            <person name="Cochrane G."/>
            <person name="Meng A."/>
            <person name="Brown T."/>
            <person name="Cohen L."/>
        </authorList>
    </citation>
    <scope>NUCLEOTIDE SEQUENCE</scope>
    <source>
        <strain evidence="2">RCC927</strain>
    </source>
</reference>
<feature type="domain" description="Thioredoxin" evidence="1">
    <location>
        <begin position="42"/>
        <end position="167"/>
    </location>
</feature>
<accession>A0A7S3F5C9</accession>